<evidence type="ECO:0000313" key="4">
    <source>
        <dbReference type="EMBL" id="HJE23062.1"/>
    </source>
</evidence>
<feature type="domain" description="Calcineurin-like phosphoesterase" evidence="3">
    <location>
        <begin position="1"/>
        <end position="133"/>
    </location>
</feature>
<dbReference type="InterPro" id="IPR024654">
    <property type="entry name" value="Calcineurin-like_PHP_lpxH"/>
</dbReference>
<dbReference type="Gene3D" id="3.60.21.10">
    <property type="match status" value="1"/>
</dbReference>
<dbReference type="Pfam" id="PF12850">
    <property type="entry name" value="Metallophos_2"/>
    <property type="match status" value="1"/>
</dbReference>
<dbReference type="AlphaFoldDB" id="A0A921JEH1"/>
<reference evidence="4" key="2">
    <citation type="submission" date="2021-09" db="EMBL/GenBank/DDBJ databases">
        <authorList>
            <person name="Gilroy R."/>
        </authorList>
    </citation>
    <scope>NUCLEOTIDE SEQUENCE</scope>
    <source>
        <strain evidence="4">316</strain>
    </source>
</reference>
<dbReference type="InterPro" id="IPR029052">
    <property type="entry name" value="Metallo-depent_PP-like"/>
</dbReference>
<organism evidence="4 5">
    <name type="scientific">Methylorubrum populi</name>
    <dbReference type="NCBI Taxonomy" id="223967"/>
    <lineage>
        <taxon>Bacteria</taxon>
        <taxon>Pseudomonadati</taxon>
        <taxon>Pseudomonadota</taxon>
        <taxon>Alphaproteobacteria</taxon>
        <taxon>Hyphomicrobiales</taxon>
        <taxon>Methylobacteriaceae</taxon>
        <taxon>Methylorubrum</taxon>
    </lineage>
</organism>
<dbReference type="SUPFAM" id="SSF56300">
    <property type="entry name" value="Metallo-dependent phosphatases"/>
    <property type="match status" value="1"/>
</dbReference>
<dbReference type="CDD" id="cd07390">
    <property type="entry name" value="MPP_AQ1575"/>
    <property type="match status" value="1"/>
</dbReference>
<feature type="region of interest" description="Disordered" evidence="2">
    <location>
        <begin position="164"/>
        <end position="216"/>
    </location>
</feature>
<evidence type="ECO:0000313" key="5">
    <source>
        <dbReference type="Proteomes" id="UP000742631"/>
    </source>
</evidence>
<gene>
    <name evidence="4" type="ORF">K8W01_05330</name>
</gene>
<dbReference type="EMBL" id="DYYG01000013">
    <property type="protein sequence ID" value="HJE23062.1"/>
    <property type="molecule type" value="Genomic_DNA"/>
</dbReference>
<evidence type="ECO:0000259" key="3">
    <source>
        <dbReference type="Pfam" id="PF12850"/>
    </source>
</evidence>
<proteinExistence type="inferred from homology"/>
<evidence type="ECO:0000256" key="1">
    <source>
        <dbReference type="ARBA" id="ARBA00008950"/>
    </source>
</evidence>
<name>A0A921JEH1_9HYPH</name>
<comment type="similarity">
    <text evidence="1">Belongs to the metallophosphoesterase superfamily. YfcE family.</text>
</comment>
<sequence length="216" mass="23063">MTIFFTSDTHFGDPRILRIDRRPFSDLAAHDAALIEAWNGAVGPDDTVWHLGDFALGPPPERVAALLAALNGHKHLIVGNNDGPATMAAPGWASVAHYAETDVEGRRLVLCHYAFRTWNGLGRGAINLHGHSHGRLKPIPRQYDVGVDAQGLSPVTLDAILVSRRGRGTGAGRPQAGTPDRPTPEREADAGAETPTAQNSGTKRRRPRATGSEPSA</sequence>
<comment type="caution">
    <text evidence="4">The sequence shown here is derived from an EMBL/GenBank/DDBJ whole genome shotgun (WGS) entry which is preliminary data.</text>
</comment>
<reference evidence="4" key="1">
    <citation type="journal article" date="2021" name="PeerJ">
        <title>Extensive microbial diversity within the chicken gut microbiome revealed by metagenomics and culture.</title>
        <authorList>
            <person name="Gilroy R."/>
            <person name="Ravi A."/>
            <person name="Getino M."/>
            <person name="Pursley I."/>
            <person name="Horton D.L."/>
            <person name="Alikhan N.F."/>
            <person name="Baker D."/>
            <person name="Gharbi K."/>
            <person name="Hall N."/>
            <person name="Watson M."/>
            <person name="Adriaenssens E.M."/>
            <person name="Foster-Nyarko E."/>
            <person name="Jarju S."/>
            <person name="Secka A."/>
            <person name="Antonio M."/>
            <person name="Oren A."/>
            <person name="Chaudhuri R.R."/>
            <person name="La Ragione R."/>
            <person name="Hildebrand F."/>
            <person name="Pallen M.J."/>
        </authorList>
    </citation>
    <scope>NUCLEOTIDE SEQUENCE</scope>
    <source>
        <strain evidence="4">316</strain>
    </source>
</reference>
<dbReference type="Proteomes" id="UP000742631">
    <property type="component" value="Unassembled WGS sequence"/>
</dbReference>
<accession>A0A921JEH1</accession>
<evidence type="ECO:0000256" key="2">
    <source>
        <dbReference type="SAM" id="MobiDB-lite"/>
    </source>
</evidence>
<protein>
    <submittedName>
        <fullName evidence="4">Metallophosphoesterase family protein</fullName>
    </submittedName>
</protein>